<reference evidence="13" key="1">
    <citation type="journal article" date="2020" name="Stud. Mycol.">
        <title>101 Dothideomycetes genomes: a test case for predicting lifestyles and emergence of pathogens.</title>
        <authorList>
            <person name="Haridas S."/>
            <person name="Albert R."/>
            <person name="Binder M."/>
            <person name="Bloem J."/>
            <person name="Labutti K."/>
            <person name="Salamov A."/>
            <person name="Andreopoulos B."/>
            <person name="Baker S."/>
            <person name="Barry K."/>
            <person name="Bills G."/>
            <person name="Bluhm B."/>
            <person name="Cannon C."/>
            <person name="Castanera R."/>
            <person name="Culley D."/>
            <person name="Daum C."/>
            <person name="Ezra D."/>
            <person name="Gonzalez J."/>
            <person name="Henrissat B."/>
            <person name="Kuo A."/>
            <person name="Liang C."/>
            <person name="Lipzen A."/>
            <person name="Lutzoni F."/>
            <person name="Magnuson J."/>
            <person name="Mondo S."/>
            <person name="Nolan M."/>
            <person name="Ohm R."/>
            <person name="Pangilinan J."/>
            <person name="Park H.-J."/>
            <person name="Ramirez L."/>
            <person name="Alfaro M."/>
            <person name="Sun H."/>
            <person name="Tritt A."/>
            <person name="Yoshinaga Y."/>
            <person name="Zwiers L.-H."/>
            <person name="Turgeon B."/>
            <person name="Goodwin S."/>
            <person name="Spatafora J."/>
            <person name="Crous P."/>
            <person name="Grigoriev I."/>
        </authorList>
    </citation>
    <scope>NUCLEOTIDE SEQUENCE</scope>
    <source>
        <strain evidence="13">CBS 119687</strain>
    </source>
</reference>
<organism evidence="13 14">
    <name type="scientific">Dothidotthia symphoricarpi CBS 119687</name>
    <dbReference type="NCBI Taxonomy" id="1392245"/>
    <lineage>
        <taxon>Eukaryota</taxon>
        <taxon>Fungi</taxon>
        <taxon>Dikarya</taxon>
        <taxon>Ascomycota</taxon>
        <taxon>Pezizomycotina</taxon>
        <taxon>Dothideomycetes</taxon>
        <taxon>Pleosporomycetidae</taxon>
        <taxon>Pleosporales</taxon>
        <taxon>Dothidotthiaceae</taxon>
        <taxon>Dothidotthia</taxon>
    </lineage>
</organism>
<keyword evidence="14" id="KW-1185">Reference proteome</keyword>
<evidence type="ECO:0000259" key="12">
    <source>
        <dbReference type="Pfam" id="PF20719"/>
    </source>
</evidence>
<keyword evidence="4 9" id="KW-0805">Transcription regulation</keyword>
<comment type="subcellular location">
    <subcellularLocation>
        <location evidence="1 9">Nucleus</location>
    </subcellularLocation>
</comment>
<name>A0A6A6AI31_9PLEO</name>
<dbReference type="GO" id="GO:0016592">
    <property type="term" value="C:mediator complex"/>
    <property type="evidence" value="ECO:0007669"/>
    <property type="project" value="InterPro"/>
</dbReference>
<keyword evidence="7 9" id="KW-0539">Nucleus</keyword>
<keyword evidence="5 9" id="KW-0010">Activator</keyword>
<accession>A0A6A6AI31</accession>
<dbReference type="Pfam" id="PF11635">
    <property type="entry name" value="Med16_N"/>
    <property type="match status" value="1"/>
</dbReference>
<evidence type="ECO:0000259" key="11">
    <source>
        <dbReference type="Pfam" id="PF11635"/>
    </source>
</evidence>
<comment type="subunit">
    <text evidence="9">Component of the Mediator complex.</text>
</comment>
<dbReference type="OrthoDB" id="4139168at2759"/>
<evidence type="ECO:0000256" key="4">
    <source>
        <dbReference type="ARBA" id="ARBA00023015"/>
    </source>
</evidence>
<evidence type="ECO:0000313" key="14">
    <source>
        <dbReference type="Proteomes" id="UP000799771"/>
    </source>
</evidence>
<feature type="domain" description="Mediator complex subunit 16 C-terminal" evidence="12">
    <location>
        <begin position="827"/>
        <end position="948"/>
    </location>
</feature>
<evidence type="ECO:0000256" key="1">
    <source>
        <dbReference type="ARBA" id="ARBA00004123"/>
    </source>
</evidence>
<feature type="region of interest" description="Disordered" evidence="10">
    <location>
        <begin position="874"/>
        <end position="902"/>
    </location>
</feature>
<evidence type="ECO:0000256" key="8">
    <source>
        <dbReference type="ARBA" id="ARBA00032015"/>
    </source>
</evidence>
<evidence type="ECO:0000256" key="6">
    <source>
        <dbReference type="ARBA" id="ARBA00023163"/>
    </source>
</evidence>
<dbReference type="Pfam" id="PF20719">
    <property type="entry name" value="Med16_C"/>
    <property type="match status" value="1"/>
</dbReference>
<evidence type="ECO:0000256" key="5">
    <source>
        <dbReference type="ARBA" id="ARBA00023159"/>
    </source>
</evidence>
<evidence type="ECO:0000256" key="3">
    <source>
        <dbReference type="ARBA" id="ARBA00019614"/>
    </source>
</evidence>
<evidence type="ECO:0000313" key="13">
    <source>
        <dbReference type="EMBL" id="KAF2131642.1"/>
    </source>
</evidence>
<dbReference type="InterPro" id="IPR048339">
    <property type="entry name" value="Mediator_Med16_C"/>
</dbReference>
<evidence type="ECO:0000256" key="2">
    <source>
        <dbReference type="ARBA" id="ARBA00006543"/>
    </source>
</evidence>
<gene>
    <name evidence="9" type="primary">MED16</name>
    <name evidence="13" type="ORF">P153DRAFT_429890</name>
</gene>
<evidence type="ECO:0000256" key="10">
    <source>
        <dbReference type="SAM" id="MobiDB-lite"/>
    </source>
</evidence>
<dbReference type="SUPFAM" id="SSF69322">
    <property type="entry name" value="Tricorn protease domain 2"/>
    <property type="match status" value="1"/>
</dbReference>
<dbReference type="AlphaFoldDB" id="A0A6A6AI31"/>
<keyword evidence="6 9" id="KW-0804">Transcription</keyword>
<feature type="domain" description="Mediator complex subunit Med16 N-terminal" evidence="11">
    <location>
        <begin position="146"/>
        <end position="473"/>
    </location>
</feature>
<sequence length="957" mass="108025">MDPSYNMDVDDLFGDSEHVNLQTINVSPPVKGLAGRIDELGTSGCCQKIAWSKNGCVAYITPDGYTVNLKVFSRDATTGKWDLGKDVHLEIPEGRDDYQFVHLYWSHLGNDLAVMDAAGRVMIFSCAMALDRMQFIRTELAQSESEVDGVVGMHWLAILPYEQKNQVAWSAVRDGLKWKWHVRSHVFHDAHHPLDGKASLIYLKRYGELKLRFQQNDNSWQEVSTQLGPMVSTKEAFTHAAFASNNDDSLLLAAYDVKRRLYMFRVEAIWNIPQEKRTPNSGPFDKPGLHVSLMVVEDNCNPIDITSDDLNNGIESRGTSAAQLTHLNFLPITPEQQDGSLPTIQAIFCRPPNLISFDQLHPQEPSYSVIVKWTIHQTQQNQLHSSLDQIASKKKSVASIPARTTFQLKRITDFPLHSVVLAFYPIWYHMILALCYADGTIEFRKRSTMETIVPDGNTDTMTSLLQAGFSFPHAEASLHVALSPNHCMAVCMSQEGTIKIRSMEYQHGTLSTDDDDPRHSAALAALILQSSSAANQYYSSDDIFSIIGTLTEKRKQDFINLLFEGLQVDIDCGIDDMSNQHLMLLGRTPFFVKTLSAMHLLGLEGSVNRSLSSKMAWIILNIKYVTQILTTIARMHGILDKTSLRPEVVPRFIGICRWIMHFMAYTLDELFALGRAVQDIPPANLTREILEQKIHEMNNPAVLLLLSAFPRAMMKLWAQPIAWVKRSAEAFTNATSNTSPEVRKLYTPLQAAVSEIPFEWRWFEVLVSETHTMVRGLYKRNNIEDAQRNIIERELLLGKLPDVLFPVARRLVTETLWKDNQQGGCLADKLDLGRLMFFDTTWLGFQESKRGAEWHETHVVDVCQKMIIRGVGTQTHPMSGSQDRNHSDNTGAGNAEDTDKKKKQQLRRCVRCGAYMENVMQGSAGYTPLHAAWLMGVAKHCVCGNSWMLAPEKKRAR</sequence>
<dbReference type="GO" id="GO:0045893">
    <property type="term" value="P:positive regulation of DNA-templated transcription"/>
    <property type="evidence" value="ECO:0007669"/>
    <property type="project" value="TreeGrafter"/>
</dbReference>
<dbReference type="PANTHER" id="PTHR13224:SF6">
    <property type="entry name" value="MEDIATOR OF RNA POLYMERASE II TRANSCRIPTION SUBUNIT 16"/>
    <property type="match status" value="1"/>
</dbReference>
<proteinExistence type="inferred from homology"/>
<dbReference type="InterPro" id="IPR021665">
    <property type="entry name" value="Mediator_Med16_N"/>
</dbReference>
<evidence type="ECO:0000256" key="9">
    <source>
        <dbReference type="RuleBase" id="RU364149"/>
    </source>
</evidence>
<dbReference type="InterPro" id="IPR048338">
    <property type="entry name" value="Mediator_Med16"/>
</dbReference>
<comment type="function">
    <text evidence="9">Component of the Mediator complex, a coactivator involved in the regulated transcription of nearly all RNA polymerase II-dependent genes. Mediator functions as a bridge to convey information from gene-specific regulatory proteins to the basal RNA polymerase II transcription machinery. Mediator is recruited to promoters by direct interactions with regulatory proteins and serves as a scaffold for the assembly of a functional preinitiation complex with RNA polymerase II and the general transcription factors.</text>
</comment>
<feature type="compositionally biased region" description="Polar residues" evidence="10">
    <location>
        <begin position="874"/>
        <end position="892"/>
    </location>
</feature>
<comment type="similarity">
    <text evidence="2 9">Belongs to the Mediator complex subunit 16 family.</text>
</comment>
<dbReference type="EMBL" id="ML977502">
    <property type="protein sequence ID" value="KAF2131642.1"/>
    <property type="molecule type" value="Genomic_DNA"/>
</dbReference>
<dbReference type="Proteomes" id="UP000799771">
    <property type="component" value="Unassembled WGS sequence"/>
</dbReference>
<evidence type="ECO:0000256" key="7">
    <source>
        <dbReference type="ARBA" id="ARBA00023242"/>
    </source>
</evidence>
<protein>
    <recommendedName>
        <fullName evidence="3 9">Mediator of RNA polymerase II transcription subunit 16</fullName>
    </recommendedName>
    <alternativeName>
        <fullName evidence="8 9">Mediator complex subunit 16</fullName>
    </alternativeName>
</protein>
<dbReference type="PANTHER" id="PTHR13224">
    <property type="entry name" value="THYROID HORMONE RECEPTOR-ASSOCIATED PROTEIN-RELATED"/>
    <property type="match status" value="1"/>
</dbReference>